<name>A0A917Z2J9_9ALTE</name>
<dbReference type="PANTHER" id="PTHR30087:SF0">
    <property type="entry name" value="INNER MEMBRANE PROTEIN"/>
    <property type="match status" value="1"/>
</dbReference>
<reference evidence="2" key="2">
    <citation type="submission" date="2020-09" db="EMBL/GenBank/DDBJ databases">
        <authorList>
            <person name="Sun Q."/>
            <person name="Zhou Y."/>
        </authorList>
    </citation>
    <scope>NUCLEOTIDE SEQUENCE</scope>
    <source>
        <strain evidence="2">CGMCC 1.7086</strain>
    </source>
</reference>
<dbReference type="Pfam" id="PF08349">
    <property type="entry name" value="DUF1722"/>
    <property type="match status" value="1"/>
</dbReference>
<keyword evidence="3" id="KW-1185">Reference proteome</keyword>
<evidence type="ECO:0000313" key="2">
    <source>
        <dbReference type="EMBL" id="GGO73242.1"/>
    </source>
</evidence>
<sequence>MPKIGVSACVMGDKVRYDGGHKQSSFVTQQLQPHVTYQPICPELGIGMPVPRPTIHLREMSDGVHLTDSRNGLLDHTEAMQQFFARQLPILEQLDGYVVAAKSPSCGMERIKVYDSEGQLLHRAGQGLFTQLLKTHFPHLPVEEDGRLNDVGLRESFITRVFVYHEFRHKVMASLSVHALVKFHSRHKLLVMAYSPVLYRALGRLVAQAKGQEHTIAQEYLALMMQALSKPTNRRKHTNVLMHMQGYFKRDLMPADKRELSQQIDDYRLGRVPLLAPVTLLKHHLRHFPNAYLAQQSYFDPYPQELGLRA</sequence>
<dbReference type="PANTHER" id="PTHR30087">
    <property type="entry name" value="INNER MEMBRANE PROTEIN"/>
    <property type="match status" value="1"/>
</dbReference>
<reference evidence="2" key="1">
    <citation type="journal article" date="2014" name="Int. J. Syst. Evol. Microbiol.">
        <title>Complete genome sequence of Corynebacterium casei LMG S-19264T (=DSM 44701T), isolated from a smear-ripened cheese.</title>
        <authorList>
            <consortium name="US DOE Joint Genome Institute (JGI-PGF)"/>
            <person name="Walter F."/>
            <person name="Albersmeier A."/>
            <person name="Kalinowski J."/>
            <person name="Ruckert C."/>
        </authorList>
    </citation>
    <scope>NUCLEOTIDE SEQUENCE</scope>
    <source>
        <strain evidence="2">CGMCC 1.7086</strain>
    </source>
</reference>
<protein>
    <recommendedName>
        <fullName evidence="1">DUF1722 domain-containing protein</fullName>
    </recommendedName>
</protein>
<dbReference type="AlphaFoldDB" id="A0A917Z2J9"/>
<feature type="domain" description="DUF1722" evidence="1">
    <location>
        <begin position="188"/>
        <end position="303"/>
    </location>
</feature>
<evidence type="ECO:0000259" key="1">
    <source>
        <dbReference type="Pfam" id="PF08349"/>
    </source>
</evidence>
<dbReference type="PIRSF" id="PIRSF037004">
    <property type="entry name" value="UCP037004"/>
    <property type="match status" value="1"/>
</dbReference>
<dbReference type="InterPro" id="IPR013560">
    <property type="entry name" value="DUF1722"/>
</dbReference>
<dbReference type="InterPro" id="IPR017087">
    <property type="entry name" value="UCP037004"/>
</dbReference>
<dbReference type="InterPro" id="IPR007553">
    <property type="entry name" value="2-thiour_desulf"/>
</dbReference>
<dbReference type="RefSeq" id="WP_229702263.1">
    <property type="nucleotide sequence ID" value="NZ_BMLS01000006.1"/>
</dbReference>
<proteinExistence type="predicted"/>
<dbReference type="Proteomes" id="UP000606935">
    <property type="component" value="Unassembled WGS sequence"/>
</dbReference>
<evidence type="ECO:0000313" key="3">
    <source>
        <dbReference type="Proteomes" id="UP000606935"/>
    </source>
</evidence>
<comment type="caution">
    <text evidence="2">The sequence shown here is derived from an EMBL/GenBank/DDBJ whole genome shotgun (WGS) entry which is preliminary data.</text>
</comment>
<gene>
    <name evidence="2" type="ORF">GCM10010982_33320</name>
</gene>
<organism evidence="2 3">
    <name type="scientific">Bowmanella pacifica</name>
    <dbReference type="NCBI Taxonomy" id="502051"/>
    <lineage>
        <taxon>Bacteria</taxon>
        <taxon>Pseudomonadati</taxon>
        <taxon>Pseudomonadota</taxon>
        <taxon>Gammaproteobacteria</taxon>
        <taxon>Alteromonadales</taxon>
        <taxon>Alteromonadaceae</taxon>
        <taxon>Bowmanella</taxon>
    </lineage>
</organism>
<accession>A0A917Z2J9</accession>
<dbReference type="Pfam" id="PF04463">
    <property type="entry name" value="2-thiour_desulf"/>
    <property type="match status" value="1"/>
</dbReference>
<dbReference type="EMBL" id="BMLS01000006">
    <property type="protein sequence ID" value="GGO73242.1"/>
    <property type="molecule type" value="Genomic_DNA"/>
</dbReference>